<accession>A0A383F2M4</accession>
<organism evidence="1">
    <name type="scientific">marine metagenome</name>
    <dbReference type="NCBI Taxonomy" id="408172"/>
    <lineage>
        <taxon>unclassified sequences</taxon>
        <taxon>metagenomes</taxon>
        <taxon>ecological metagenomes</taxon>
    </lineage>
</organism>
<sequence>RVMWDGRDRFGKNVSAGIYLCRVQAGDQIRTGKMLLLK</sequence>
<proteinExistence type="predicted"/>
<name>A0A383F2M4_9ZZZZ</name>
<gene>
    <name evidence="1" type="ORF">METZ01_LOCUS515968</name>
</gene>
<dbReference type="Gene3D" id="2.60.40.4070">
    <property type="match status" value="1"/>
</dbReference>
<dbReference type="AlphaFoldDB" id="A0A383F2M4"/>
<reference evidence="1" key="1">
    <citation type="submission" date="2018-05" db="EMBL/GenBank/DDBJ databases">
        <authorList>
            <person name="Lanie J.A."/>
            <person name="Ng W.-L."/>
            <person name="Kazmierczak K.M."/>
            <person name="Andrzejewski T.M."/>
            <person name="Davidsen T.M."/>
            <person name="Wayne K.J."/>
            <person name="Tettelin H."/>
            <person name="Glass J.I."/>
            <person name="Rusch D."/>
            <person name="Podicherti R."/>
            <person name="Tsui H.-C.T."/>
            <person name="Winkler M.E."/>
        </authorList>
    </citation>
    <scope>NUCLEOTIDE SEQUENCE</scope>
</reference>
<feature type="non-terminal residue" evidence="1">
    <location>
        <position position="1"/>
    </location>
</feature>
<protein>
    <submittedName>
        <fullName evidence="1">Uncharacterized protein</fullName>
    </submittedName>
</protein>
<evidence type="ECO:0000313" key="1">
    <source>
        <dbReference type="EMBL" id="SVE63114.1"/>
    </source>
</evidence>
<dbReference type="EMBL" id="UINC01230826">
    <property type="protein sequence ID" value="SVE63114.1"/>
    <property type="molecule type" value="Genomic_DNA"/>
</dbReference>